<dbReference type="SMART" id="SM00858">
    <property type="entry name" value="SAF"/>
    <property type="match status" value="1"/>
</dbReference>
<dbReference type="CDD" id="cd11614">
    <property type="entry name" value="SAF_CpaB_FlgA_like"/>
    <property type="match status" value="1"/>
</dbReference>
<dbReference type="InterPro" id="IPR041231">
    <property type="entry name" value="FlgA_N"/>
</dbReference>
<dbReference type="HOGENOM" id="CLU_070510_2_1_4"/>
<keyword evidence="2" id="KW-0732">Signal</keyword>
<organism evidence="5">
    <name type="scientific">Cupriavidus pinatubonensis (strain JMP 134 / LMG 1197)</name>
    <name type="common">Cupriavidus necator (strain JMP 134)</name>
    <dbReference type="NCBI Taxonomy" id="264198"/>
    <lineage>
        <taxon>Bacteria</taxon>
        <taxon>Pseudomonadati</taxon>
        <taxon>Pseudomonadota</taxon>
        <taxon>Betaproteobacteria</taxon>
        <taxon>Burkholderiales</taxon>
        <taxon>Burkholderiaceae</taxon>
        <taxon>Cupriavidus</taxon>
    </lineage>
</organism>
<dbReference type="AlphaFoldDB" id="Q46PG5"/>
<dbReference type="PANTHER" id="PTHR36307">
    <property type="entry name" value="FLAGELLA BASAL BODY P-RING FORMATION PROTEIN FLGA"/>
    <property type="match status" value="1"/>
</dbReference>
<reference evidence="5" key="1">
    <citation type="submission" date="2005-08" db="EMBL/GenBank/DDBJ databases">
        <title>Complete sequence of chromosome 2 of Ralstonia eutropha JMP134.</title>
        <authorList>
            <person name="Copeland A."/>
            <person name="Lucas S."/>
            <person name="Lapidus A."/>
            <person name="Barry K."/>
            <person name="Detter J.C."/>
            <person name="Glavina T."/>
            <person name="Hammon N."/>
            <person name="Israni S."/>
            <person name="Pitluck S."/>
            <person name="Goltsman E."/>
            <person name="Martinez M."/>
            <person name="Schmutz J."/>
            <person name="Larimer F."/>
            <person name="Land M."/>
            <person name="Lykidis A."/>
            <person name="Richardson P."/>
        </authorList>
    </citation>
    <scope>NUCLEOTIDE SEQUENCE [LARGE SCALE GENOMIC DNA]</scope>
    <source>
        <strain evidence="5">JMP134</strain>
    </source>
</reference>
<dbReference type="InterPro" id="IPR017585">
    <property type="entry name" value="SAF_FlgA"/>
</dbReference>
<dbReference type="InterPro" id="IPR039246">
    <property type="entry name" value="Flagellar_FlgA"/>
</dbReference>
<dbReference type="Gene3D" id="3.90.1210.10">
    <property type="entry name" value="Antifreeze-like/N-acetylneuraminic acid synthase C-terminal domain"/>
    <property type="match status" value="1"/>
</dbReference>
<proteinExistence type="predicted"/>
<gene>
    <name evidence="5" type="ordered locus">Reut_B5624</name>
</gene>
<keyword evidence="5" id="KW-0966">Cell projection</keyword>
<comment type="subcellular location">
    <subcellularLocation>
        <location evidence="1">Periplasm</location>
    </subcellularLocation>
</comment>
<dbReference type="GO" id="GO:0044780">
    <property type="term" value="P:bacterial-type flagellum assembly"/>
    <property type="evidence" value="ECO:0007669"/>
    <property type="project" value="InterPro"/>
</dbReference>
<feature type="domain" description="SAF" evidence="4">
    <location>
        <begin position="167"/>
        <end position="229"/>
    </location>
</feature>
<dbReference type="Gene3D" id="2.30.30.760">
    <property type="match status" value="1"/>
</dbReference>
<name>Q46PG5_CUPPJ</name>
<evidence type="ECO:0000256" key="2">
    <source>
        <dbReference type="ARBA" id="ARBA00022729"/>
    </source>
</evidence>
<evidence type="ECO:0000313" key="5">
    <source>
        <dbReference type="EMBL" id="AAZ64969.1"/>
    </source>
</evidence>
<dbReference type="eggNOG" id="COG1261">
    <property type="taxonomic scope" value="Bacteria"/>
</dbReference>
<evidence type="ECO:0000256" key="1">
    <source>
        <dbReference type="ARBA" id="ARBA00004418"/>
    </source>
</evidence>
<evidence type="ECO:0000259" key="4">
    <source>
        <dbReference type="SMART" id="SM00858"/>
    </source>
</evidence>
<dbReference type="NCBIfam" id="TIGR03170">
    <property type="entry name" value="flgA_cterm"/>
    <property type="match status" value="1"/>
</dbReference>
<evidence type="ECO:0000256" key="3">
    <source>
        <dbReference type="ARBA" id="ARBA00022764"/>
    </source>
</evidence>
<accession>Q46PG5</accession>
<dbReference type="KEGG" id="reu:Reut_B5624"/>
<keyword evidence="5" id="KW-0969">Cilium</keyword>
<sequence length="290" mass="30375">MQFGGLARQRLPTMGPVSLRAAAQAAQLPPWPPRRPCWDEDMKKIHRAVIRPALALLAGGVLSAVAGEALAAPAQVTPVAMQATNPFPEDPVRAAVEQFLLRQTAGLPGKATVQVQPPSGGRAPECVSPDPFLPPGASPWGRISVGVRCGGERPWIRYMQARVSVLSDYYVAVRALGPGEPVTPADLEVRQGDLSTLPKAVITDPSQVVGAVTANRVAAGSPMRTDLLKKSIAVRSGQTVTVAVEGDAFQITSEGKVLADAAIGNSVQIRLRNGQVVSGLVRSGDTVVLQ</sequence>
<dbReference type="STRING" id="264198.Reut_B5624"/>
<keyword evidence="3" id="KW-0574">Periplasm</keyword>
<dbReference type="GO" id="GO:0042597">
    <property type="term" value="C:periplasmic space"/>
    <property type="evidence" value="ECO:0007669"/>
    <property type="project" value="UniProtKB-SubCell"/>
</dbReference>
<dbReference type="PANTHER" id="PTHR36307:SF1">
    <property type="entry name" value="FLAGELLA BASAL BODY P-RING FORMATION PROTEIN FLGA"/>
    <property type="match status" value="1"/>
</dbReference>
<keyword evidence="5" id="KW-0282">Flagellum</keyword>
<dbReference type="InterPro" id="IPR013974">
    <property type="entry name" value="SAF"/>
</dbReference>
<dbReference type="Pfam" id="PF13144">
    <property type="entry name" value="ChapFlgA"/>
    <property type="match status" value="1"/>
</dbReference>
<dbReference type="EMBL" id="CP000091">
    <property type="protein sequence ID" value="AAZ64969.1"/>
    <property type="molecule type" value="Genomic_DNA"/>
</dbReference>
<dbReference type="Pfam" id="PF17656">
    <property type="entry name" value="ChapFlgA_N"/>
    <property type="match status" value="1"/>
</dbReference>
<protein>
    <submittedName>
        <fullName evidence="5">Flagellar protein FlgA</fullName>
    </submittedName>
</protein>